<organism evidence="1 2">
    <name type="scientific">Rhododendron molle</name>
    <name type="common">Chinese azalea</name>
    <name type="synonym">Azalea mollis</name>
    <dbReference type="NCBI Taxonomy" id="49168"/>
    <lineage>
        <taxon>Eukaryota</taxon>
        <taxon>Viridiplantae</taxon>
        <taxon>Streptophyta</taxon>
        <taxon>Embryophyta</taxon>
        <taxon>Tracheophyta</taxon>
        <taxon>Spermatophyta</taxon>
        <taxon>Magnoliopsida</taxon>
        <taxon>eudicotyledons</taxon>
        <taxon>Gunneridae</taxon>
        <taxon>Pentapetalae</taxon>
        <taxon>asterids</taxon>
        <taxon>Ericales</taxon>
        <taxon>Ericaceae</taxon>
        <taxon>Ericoideae</taxon>
        <taxon>Rhodoreae</taxon>
        <taxon>Rhododendron</taxon>
    </lineage>
</organism>
<name>A0ACC0PIQ8_RHOML</name>
<protein>
    <submittedName>
        <fullName evidence="1">Uncharacterized protein</fullName>
    </submittedName>
</protein>
<proteinExistence type="predicted"/>
<keyword evidence="2" id="KW-1185">Reference proteome</keyword>
<comment type="caution">
    <text evidence="1">The sequence shown here is derived from an EMBL/GenBank/DDBJ whole genome shotgun (WGS) entry which is preliminary data.</text>
</comment>
<evidence type="ECO:0000313" key="1">
    <source>
        <dbReference type="EMBL" id="KAI8564688.1"/>
    </source>
</evidence>
<dbReference type="EMBL" id="CM046390">
    <property type="protein sequence ID" value="KAI8564688.1"/>
    <property type="molecule type" value="Genomic_DNA"/>
</dbReference>
<dbReference type="Proteomes" id="UP001062846">
    <property type="component" value="Chromosome 3"/>
</dbReference>
<accession>A0ACC0PIQ8</accession>
<reference evidence="1" key="1">
    <citation type="submission" date="2022-02" db="EMBL/GenBank/DDBJ databases">
        <title>Plant Genome Project.</title>
        <authorList>
            <person name="Zhang R.-G."/>
        </authorList>
    </citation>
    <scope>NUCLEOTIDE SEQUENCE</scope>
    <source>
        <strain evidence="1">AT1</strain>
    </source>
</reference>
<gene>
    <name evidence="1" type="ORF">RHMOL_Rhmol03G0201000</name>
</gene>
<sequence length="249" mass="27454">MFQANFTTPSKEEEIEQDLITGNAILESGNHAPDSFRKRGKRPQDSPAVRSGDNHGSGEGNIKERKAVHRDVERQRRRDMASLFASMRSLLPLEYIKGKRSASDQMHEAVNYISHLENNVKELEIKRDNLKKLSTGSSTTTATGTGSIRSSADNRHRSSSVTVSQCRGGVEVLINSWGFGEEGGLPLSKVFGVLTERGLNVVSYVSSEVNGSLFHAIRSEVSDLMYIDLFELEQKLSGVINGSISEQLQ</sequence>
<evidence type="ECO:0000313" key="2">
    <source>
        <dbReference type="Proteomes" id="UP001062846"/>
    </source>
</evidence>